<feature type="compositionally biased region" description="Acidic residues" evidence="1">
    <location>
        <begin position="1"/>
        <end position="13"/>
    </location>
</feature>
<feature type="domain" description="SAP" evidence="2">
    <location>
        <begin position="54"/>
        <end position="88"/>
    </location>
</feature>
<evidence type="ECO:0000313" key="4">
    <source>
        <dbReference type="Proteomes" id="UP000653305"/>
    </source>
</evidence>
<dbReference type="EMBL" id="BMAC01000464">
    <property type="protein sequence ID" value="GFP96938.1"/>
    <property type="molecule type" value="Genomic_DNA"/>
</dbReference>
<evidence type="ECO:0000256" key="1">
    <source>
        <dbReference type="SAM" id="MobiDB-lite"/>
    </source>
</evidence>
<name>A0A830CIC9_9LAMI</name>
<dbReference type="SUPFAM" id="SSF68906">
    <property type="entry name" value="SAP domain"/>
    <property type="match status" value="1"/>
</dbReference>
<dbReference type="Pfam" id="PF24766">
    <property type="entry name" value="DUF7699"/>
    <property type="match status" value="1"/>
</dbReference>
<dbReference type="Pfam" id="PF02037">
    <property type="entry name" value="SAP"/>
    <property type="match status" value="1"/>
</dbReference>
<dbReference type="Gene3D" id="1.10.720.30">
    <property type="entry name" value="SAP domain"/>
    <property type="match status" value="1"/>
</dbReference>
<dbReference type="PROSITE" id="PS50800">
    <property type="entry name" value="SAP"/>
    <property type="match status" value="1"/>
</dbReference>
<dbReference type="InterPro" id="IPR056116">
    <property type="entry name" value="DUF7699"/>
</dbReference>
<keyword evidence="4" id="KW-1185">Reference proteome</keyword>
<protein>
    <submittedName>
        <fullName evidence="3">Zinc finger CCCH domain-containing protein 62</fullName>
    </submittedName>
</protein>
<feature type="compositionally biased region" description="Basic and acidic residues" evidence="1">
    <location>
        <begin position="259"/>
        <end position="268"/>
    </location>
</feature>
<evidence type="ECO:0000259" key="2">
    <source>
        <dbReference type="PROSITE" id="PS50800"/>
    </source>
</evidence>
<accession>A0A830CIC9</accession>
<feature type="region of interest" description="Disordered" evidence="1">
    <location>
        <begin position="214"/>
        <end position="287"/>
    </location>
</feature>
<dbReference type="OrthoDB" id="690722at2759"/>
<feature type="compositionally biased region" description="Polar residues" evidence="1">
    <location>
        <begin position="276"/>
        <end position="287"/>
    </location>
</feature>
<dbReference type="PANTHER" id="PTHR35323">
    <property type="entry name" value="SAP DOMAIN-CONTAINING PROTEIN"/>
    <property type="match status" value="1"/>
</dbReference>
<dbReference type="InterPro" id="IPR036361">
    <property type="entry name" value="SAP_dom_sf"/>
</dbReference>
<feature type="region of interest" description="Disordered" evidence="1">
    <location>
        <begin position="1"/>
        <end position="26"/>
    </location>
</feature>
<organism evidence="3 4">
    <name type="scientific">Phtheirospermum japonicum</name>
    <dbReference type="NCBI Taxonomy" id="374723"/>
    <lineage>
        <taxon>Eukaryota</taxon>
        <taxon>Viridiplantae</taxon>
        <taxon>Streptophyta</taxon>
        <taxon>Embryophyta</taxon>
        <taxon>Tracheophyta</taxon>
        <taxon>Spermatophyta</taxon>
        <taxon>Magnoliopsida</taxon>
        <taxon>eudicotyledons</taxon>
        <taxon>Gunneridae</taxon>
        <taxon>Pentapetalae</taxon>
        <taxon>asterids</taxon>
        <taxon>lamiids</taxon>
        <taxon>Lamiales</taxon>
        <taxon>Orobanchaceae</taxon>
        <taxon>Orobanchaceae incertae sedis</taxon>
        <taxon>Phtheirospermum</taxon>
    </lineage>
</organism>
<dbReference type="AlphaFoldDB" id="A0A830CIC9"/>
<evidence type="ECO:0000313" key="3">
    <source>
        <dbReference type="EMBL" id="GFP96938.1"/>
    </source>
</evidence>
<dbReference type="PANTHER" id="PTHR35323:SF2">
    <property type="entry name" value="SAP DOMAIN-CONTAINING PROTEIN"/>
    <property type="match status" value="1"/>
</dbReference>
<feature type="non-terminal residue" evidence="3">
    <location>
        <position position="385"/>
    </location>
</feature>
<dbReference type="InterPro" id="IPR003034">
    <property type="entry name" value="SAP_dom"/>
</dbReference>
<reference evidence="3" key="1">
    <citation type="submission" date="2020-07" db="EMBL/GenBank/DDBJ databases">
        <title>Ethylene signaling mediates host invasion by parasitic plants.</title>
        <authorList>
            <person name="Yoshida S."/>
        </authorList>
    </citation>
    <scope>NUCLEOTIDE SEQUENCE</scope>
    <source>
        <strain evidence="3">Okayama</strain>
    </source>
</reference>
<proteinExistence type="predicted"/>
<gene>
    <name evidence="3" type="ORF">PHJA_001837900</name>
</gene>
<sequence>FCVSDDDDDDYDDAPASKWVDSEEVNEDEDCVDKDDVESICNKIIQKILGKRDLQELKLIECKAFLRRHGLRLSGTKEECIERIEEHWRLKNGNGETLYPRSSFVINCTGDVCKGDVVLFNQKVYQSLNKRTSNKSICRRTVAGRIVKESYGAAKQQHTFTVEVLWSKGAKRLDPLSPLLVKGRNLYKMKTYRQHWKNEKERLEVLDEKHKRGAAARTIRAMRKTKAATKTQKPSAHKDFKRRKHNSHYLGPSRTQATIHEKNRELAKNKKRDPRLSSNHSRTSNWKQNSYRGHQNVIQSDRVGEPQKLPSQRFFHFQPGVPPREPYHFPCNNLPYSNSEMIPKWKEFSRGGYIDRGYSHSMSSHMSRNPDCFPRLMDEHTYRWR</sequence>
<comment type="caution">
    <text evidence="3">The sequence shown here is derived from an EMBL/GenBank/DDBJ whole genome shotgun (WGS) entry which is preliminary data.</text>
</comment>
<dbReference type="Proteomes" id="UP000653305">
    <property type="component" value="Unassembled WGS sequence"/>
</dbReference>